<dbReference type="InterPro" id="IPR053737">
    <property type="entry name" value="Type_II_TA_Toxin"/>
</dbReference>
<dbReference type="SUPFAM" id="SSF140931">
    <property type="entry name" value="Fic-like"/>
    <property type="match status" value="1"/>
</dbReference>
<dbReference type="PROSITE" id="PS51459">
    <property type="entry name" value="FIDO"/>
    <property type="match status" value="1"/>
</dbReference>
<gene>
    <name evidence="2" type="ORF">COY52_09245</name>
</gene>
<dbReference type="InterPro" id="IPR003812">
    <property type="entry name" value="Fido"/>
</dbReference>
<dbReference type="AlphaFoldDB" id="A0A2M7S809"/>
<proteinExistence type="predicted"/>
<protein>
    <submittedName>
        <fullName evidence="2">Cytochrome C biogenesis protein CycH</fullName>
    </submittedName>
</protein>
<dbReference type="InterPro" id="IPR011204">
    <property type="entry name" value="Virulence_RhuM-like"/>
</dbReference>
<comment type="caution">
    <text evidence="2">The sequence shown here is derived from an EMBL/GenBank/DDBJ whole genome shotgun (WGS) entry which is preliminary data.</text>
</comment>
<dbReference type="Pfam" id="PF13310">
    <property type="entry name" value="Virulence_RhuM"/>
    <property type="match status" value="1"/>
</dbReference>
<evidence type="ECO:0000259" key="1">
    <source>
        <dbReference type="PROSITE" id="PS51459"/>
    </source>
</evidence>
<dbReference type="PANTHER" id="PTHR35810:SF1">
    <property type="entry name" value="CYTOPLASMIC PROTEIN"/>
    <property type="match status" value="1"/>
</dbReference>
<organism evidence="2 3">
    <name type="scientific">Candidatus Desantisbacteria bacterium CG_4_10_14_0_8_um_filter_48_22</name>
    <dbReference type="NCBI Taxonomy" id="1974543"/>
    <lineage>
        <taxon>Bacteria</taxon>
        <taxon>Candidatus Desantisiibacteriota</taxon>
    </lineage>
</organism>
<accession>A0A2M7S809</accession>
<dbReference type="PANTHER" id="PTHR35810">
    <property type="entry name" value="CYTOPLASMIC PROTEIN-RELATED"/>
    <property type="match status" value="1"/>
</dbReference>
<evidence type="ECO:0000313" key="2">
    <source>
        <dbReference type="EMBL" id="PIZ15637.1"/>
    </source>
</evidence>
<feature type="domain" description="Fido" evidence="1">
    <location>
        <begin position="188"/>
        <end position="319"/>
    </location>
</feature>
<dbReference type="Gene3D" id="1.20.120.1870">
    <property type="entry name" value="Fic/DOC protein, Fido domain"/>
    <property type="match status" value="1"/>
</dbReference>
<dbReference type="Proteomes" id="UP000229307">
    <property type="component" value="Unassembled WGS sequence"/>
</dbReference>
<dbReference type="InterPro" id="IPR036597">
    <property type="entry name" value="Fido-like_dom_sf"/>
</dbReference>
<name>A0A2M7S809_9BACT</name>
<reference evidence="3" key="1">
    <citation type="submission" date="2017-09" db="EMBL/GenBank/DDBJ databases">
        <title>Depth-based differentiation of microbial function through sediment-hosted aquifers and enrichment of novel symbionts in the deep terrestrial subsurface.</title>
        <authorList>
            <person name="Probst A.J."/>
            <person name="Ladd B."/>
            <person name="Jarett J.K."/>
            <person name="Geller-Mcgrath D.E."/>
            <person name="Sieber C.M.K."/>
            <person name="Emerson J.B."/>
            <person name="Anantharaman K."/>
            <person name="Thomas B.C."/>
            <person name="Malmstrom R."/>
            <person name="Stieglmeier M."/>
            <person name="Klingl A."/>
            <person name="Woyke T."/>
            <person name="Ryan C.M."/>
            <person name="Banfield J.F."/>
        </authorList>
    </citation>
    <scope>NUCLEOTIDE SEQUENCE [LARGE SCALE GENOMIC DNA]</scope>
</reference>
<dbReference type="EMBL" id="PFMR01000248">
    <property type="protein sequence ID" value="PIZ15637.1"/>
    <property type="molecule type" value="Genomic_DNA"/>
</dbReference>
<dbReference type="Pfam" id="PF02661">
    <property type="entry name" value="Fic"/>
    <property type="match status" value="1"/>
</dbReference>
<evidence type="ECO:0000313" key="3">
    <source>
        <dbReference type="Proteomes" id="UP000229307"/>
    </source>
</evidence>
<sequence>MKIEDSRGQVVLYKNRLEVRLVKDTVWLSLNQMSDLFERDKSVISRHLHNIFKESELKRNSVVAKFATTGTDGKIYQVEYFSLDAIISVGYRVNSKQGTQFRIWATNVLRRYLLDGYTLNEKKLRVQSEKICNLREAVRLLGNIASLEDVPDESKGIIRIIEEYSRALNILDDFDHQRLATPAGTQKVKYELTYEEAKNIISEIKVRFKDSPLVGQEKDSGFKSSIGAIYQTFGKKDVYSTIEEKAAHLLYFVTKNHSFVDGNKRIAATLFVYFLQRNDILLCLDGSKRIDENTLITLTLMIAASKLTEKDIMIKVVLNLLKK</sequence>